<keyword evidence="3" id="KW-1185">Reference proteome</keyword>
<name>A0AAE0DFZ2_9LECA</name>
<dbReference type="EMBL" id="JASNWA010000010">
    <property type="protein sequence ID" value="KAK3167785.1"/>
    <property type="molecule type" value="Genomic_DNA"/>
</dbReference>
<sequence>MSGGLTSPKDRNSPIRSQVSPRSTPSGSIYGSIPHSPSTEQADSNACPSSQQSPIRGRTLTLNPSANREDSRSRTSSSLQANARFFGFDDSLAYQRLLSRDLTAEPDEIFNSIKELLPFGVERLRSSRSEELYKAATWETWESSVDVTHFGEHRDTFAILGLRHLQDRRLTFPPAF</sequence>
<protein>
    <submittedName>
        <fullName evidence="2">Uncharacterized protein</fullName>
    </submittedName>
</protein>
<dbReference type="Proteomes" id="UP001276659">
    <property type="component" value="Unassembled WGS sequence"/>
</dbReference>
<gene>
    <name evidence="2" type="ORF">OEA41_004231</name>
</gene>
<dbReference type="AlphaFoldDB" id="A0AAE0DFZ2"/>
<proteinExistence type="predicted"/>
<feature type="region of interest" description="Disordered" evidence="1">
    <location>
        <begin position="1"/>
        <end position="76"/>
    </location>
</feature>
<feature type="compositionally biased region" description="Polar residues" evidence="1">
    <location>
        <begin position="14"/>
        <end position="66"/>
    </location>
</feature>
<comment type="caution">
    <text evidence="2">The sequence shown here is derived from an EMBL/GenBank/DDBJ whole genome shotgun (WGS) entry which is preliminary data.</text>
</comment>
<organism evidence="2 3">
    <name type="scientific">Lepraria neglecta</name>
    <dbReference type="NCBI Taxonomy" id="209136"/>
    <lineage>
        <taxon>Eukaryota</taxon>
        <taxon>Fungi</taxon>
        <taxon>Dikarya</taxon>
        <taxon>Ascomycota</taxon>
        <taxon>Pezizomycotina</taxon>
        <taxon>Lecanoromycetes</taxon>
        <taxon>OSLEUM clade</taxon>
        <taxon>Lecanoromycetidae</taxon>
        <taxon>Lecanorales</taxon>
        <taxon>Lecanorineae</taxon>
        <taxon>Stereocaulaceae</taxon>
        <taxon>Lepraria</taxon>
    </lineage>
</organism>
<reference evidence="2" key="1">
    <citation type="submission" date="2022-11" db="EMBL/GenBank/DDBJ databases">
        <title>Chromosomal genome sequence assembly and mating type (MAT) locus characterization of the leprose asexual lichenized fungus Lepraria neglecta (Nyl.) Erichsen.</title>
        <authorList>
            <person name="Allen J.L."/>
            <person name="Pfeffer B."/>
        </authorList>
    </citation>
    <scope>NUCLEOTIDE SEQUENCE</scope>
    <source>
        <strain evidence="2">Allen 5258</strain>
    </source>
</reference>
<evidence type="ECO:0000256" key="1">
    <source>
        <dbReference type="SAM" id="MobiDB-lite"/>
    </source>
</evidence>
<evidence type="ECO:0000313" key="2">
    <source>
        <dbReference type="EMBL" id="KAK3167785.1"/>
    </source>
</evidence>
<evidence type="ECO:0000313" key="3">
    <source>
        <dbReference type="Proteomes" id="UP001276659"/>
    </source>
</evidence>
<accession>A0AAE0DFZ2</accession>